<evidence type="ECO:0000313" key="2">
    <source>
        <dbReference type="Proteomes" id="UP000281594"/>
    </source>
</evidence>
<comment type="caution">
    <text evidence="1">The sequence shown here is derived from an EMBL/GenBank/DDBJ whole genome shotgun (WGS) entry which is preliminary data.</text>
</comment>
<accession>A0A3L8RQE5</accession>
<dbReference type="Proteomes" id="UP000281594">
    <property type="component" value="Unassembled WGS sequence"/>
</dbReference>
<dbReference type="EMBL" id="QYCY01000001">
    <property type="protein sequence ID" value="RLV81944.1"/>
    <property type="molecule type" value="Genomic_DNA"/>
</dbReference>
<organism evidence="1 2">
    <name type="scientific">Streptomyces rapamycinicus (strain ATCC 29253 / DSM 41530 / NRRL 5491 / AYB-994)</name>
    <name type="common">Streptomyces hygroscopicus (strain ATCC 29253)</name>
    <dbReference type="NCBI Taxonomy" id="1343740"/>
    <lineage>
        <taxon>Bacteria</taxon>
        <taxon>Bacillati</taxon>
        <taxon>Actinomycetota</taxon>
        <taxon>Actinomycetes</taxon>
        <taxon>Kitasatosporales</taxon>
        <taxon>Streptomycetaceae</taxon>
        <taxon>Streptomyces</taxon>
        <taxon>Streptomyces violaceusniger group</taxon>
    </lineage>
</organism>
<sequence>MPESRSKMPDRRRPALLTLAAAALGGAVRALVSWLLSRTD</sequence>
<proteinExistence type="predicted"/>
<gene>
    <name evidence="1" type="ORF">D3C57_126205</name>
</gene>
<protein>
    <submittedName>
        <fullName evidence="1">Uncharacterized protein</fullName>
    </submittedName>
</protein>
<evidence type="ECO:0000313" key="1">
    <source>
        <dbReference type="EMBL" id="RLV81944.1"/>
    </source>
</evidence>
<dbReference type="AlphaFoldDB" id="A0A3L8RQE5"/>
<name>A0A3L8RQE5_STRRN</name>
<reference evidence="1 2" key="1">
    <citation type="journal article" date="2018" name="J. Biol. Chem.">
        <title>Discovery of the actinoplanic acid pathway in Streptomyces rapamycinicus reveals a genetically conserved synergism with rapamycin.</title>
        <authorList>
            <person name="Mrak P."/>
            <person name="Krastel P."/>
            <person name="Pivk Lukancic P."/>
            <person name="Tao J."/>
            <person name="Pistorius D."/>
            <person name="Moore C.M."/>
        </authorList>
    </citation>
    <scope>NUCLEOTIDE SEQUENCE [LARGE SCALE GENOMIC DNA]</scope>
    <source>
        <strain evidence="1 2">NRRL 5491</strain>
    </source>
</reference>